<dbReference type="EC" id="3.4.11.9" evidence="5"/>
<sequence>MDLTIRLKSKGGVDKYPAKSHARRFREKLGINSGIIVAAGTKNLNWPNSDMPAPFRQDRPFYYLTGCNEPDCGVSYDVDKDKLTLWLPPVDLGWHQLVYYGRGSTVEEALEKYDIDEAQYIKKDPSEADSGAEVSVHSVYCKPVSGRPRLGLFKLNAEDEAILSQQNASKPDLLRRALNACRVIKDEYEINLIRRANDITAEAHTAAFKGMHSFGNEAEVEAAFMKTCIARKAKAQAYDPIAGSGPNAAVLHYSENVAEFGKGQTVVLDAGCEVELYASDVTRTIPINKHKPGHWPSKEAEQIYKLVEKVQESCIKKMLPGNKYIEANWLAHHIVVEGLLNLGILKGDANKIFHAGVSTAFLPHGLGHHVGLDVHDVSPDPPPPAQATTSEVDRLREAYIRWKPEAGSWASELSSLENFAIGPGWHTSLSGADAPVLEPDMIVTVEPGIYFNPVLLRELLKDPKRSQFVDEEVLKRYIPVGGVRIEDDILITKKGYENLTTAPKGEEMLNIIRESARKG</sequence>
<keyword evidence="8 14" id="KW-0479">Metal-binding</keyword>
<dbReference type="SUPFAM" id="SSF55920">
    <property type="entry name" value="Creatinase/aminopeptidase"/>
    <property type="match status" value="1"/>
</dbReference>
<dbReference type="InterPro" id="IPR001131">
    <property type="entry name" value="Peptidase_M24B_aminopep-P_CS"/>
</dbReference>
<comment type="similarity">
    <text evidence="4 14">Belongs to the peptidase M24B family.</text>
</comment>
<evidence type="ECO:0000256" key="5">
    <source>
        <dbReference type="ARBA" id="ARBA00012574"/>
    </source>
</evidence>
<evidence type="ECO:0000256" key="12">
    <source>
        <dbReference type="ARBA" id="ARBA00030849"/>
    </source>
</evidence>
<evidence type="ECO:0000313" key="17">
    <source>
        <dbReference type="Proteomes" id="UP001305779"/>
    </source>
</evidence>
<reference evidence="16 17" key="1">
    <citation type="journal article" date="2023" name="G3 (Bethesda)">
        <title>A chromosome-level genome assembly of Zasmidium syzygii isolated from banana leaves.</title>
        <authorList>
            <person name="van Westerhoven A.C."/>
            <person name="Mehrabi R."/>
            <person name="Talebi R."/>
            <person name="Steentjes M.B.F."/>
            <person name="Corcolon B."/>
            <person name="Chong P.A."/>
            <person name="Kema G.H.J."/>
            <person name="Seidl M.F."/>
        </authorList>
    </citation>
    <scope>NUCLEOTIDE SEQUENCE [LARGE SCALE GENOMIC DNA]</scope>
    <source>
        <strain evidence="16 17">P124</strain>
    </source>
</reference>
<evidence type="ECO:0000256" key="2">
    <source>
        <dbReference type="ARBA" id="ARBA00001936"/>
    </source>
</evidence>
<comment type="cofactor">
    <cofactor evidence="2">
        <name>Mn(2+)</name>
        <dbReference type="ChEBI" id="CHEBI:29035"/>
    </cofactor>
</comment>
<dbReference type="InterPro" id="IPR000994">
    <property type="entry name" value="Pept_M24"/>
</dbReference>
<keyword evidence="10" id="KW-0482">Metalloprotease</keyword>
<keyword evidence="17" id="KW-1185">Reference proteome</keyword>
<feature type="domain" description="Aminopeptidase P N-terminal" evidence="15">
    <location>
        <begin position="16"/>
        <end position="146"/>
    </location>
</feature>
<dbReference type="PANTHER" id="PTHR43226">
    <property type="entry name" value="XAA-PRO AMINOPEPTIDASE 3"/>
    <property type="match status" value="1"/>
</dbReference>
<dbReference type="Gene3D" id="3.40.350.10">
    <property type="entry name" value="Creatinase/prolidase N-terminal domain"/>
    <property type="match status" value="1"/>
</dbReference>
<keyword evidence="9" id="KW-0378">Hydrolase</keyword>
<evidence type="ECO:0000256" key="9">
    <source>
        <dbReference type="ARBA" id="ARBA00022801"/>
    </source>
</evidence>
<dbReference type="PANTHER" id="PTHR43226:SF3">
    <property type="entry name" value="XAA-PRO AMINOPEPTIDASE AN0832-RELATED"/>
    <property type="match status" value="1"/>
</dbReference>
<dbReference type="Pfam" id="PF05195">
    <property type="entry name" value="AMP_N"/>
    <property type="match status" value="1"/>
</dbReference>
<dbReference type="InterPro" id="IPR052433">
    <property type="entry name" value="X-Pro_dipept-like"/>
</dbReference>
<protein>
    <recommendedName>
        <fullName evidence="5">Xaa-Pro aminopeptidase</fullName>
        <ecNumber evidence="5">3.4.11.9</ecNumber>
    </recommendedName>
    <alternativeName>
        <fullName evidence="12">Aminoacylproline aminopeptidase</fullName>
    </alternativeName>
    <alternativeName>
        <fullName evidence="13">Prolidase</fullName>
    </alternativeName>
</protein>
<accession>A0ABR0ESQ4</accession>
<comment type="catalytic activity">
    <reaction evidence="1">
        <text>Release of any N-terminal amino acid, including proline, that is linked to proline, even from a dipeptide or tripeptide.</text>
        <dbReference type="EC" id="3.4.11.9"/>
    </reaction>
</comment>
<evidence type="ECO:0000256" key="6">
    <source>
        <dbReference type="ARBA" id="ARBA00022438"/>
    </source>
</evidence>
<evidence type="ECO:0000256" key="4">
    <source>
        <dbReference type="ARBA" id="ARBA00008766"/>
    </source>
</evidence>
<name>A0ABR0ESQ4_ZASCE</name>
<dbReference type="Proteomes" id="UP001305779">
    <property type="component" value="Unassembled WGS sequence"/>
</dbReference>
<evidence type="ECO:0000256" key="10">
    <source>
        <dbReference type="ARBA" id="ARBA00023049"/>
    </source>
</evidence>
<dbReference type="PROSITE" id="PS00491">
    <property type="entry name" value="PROLINE_PEPTIDASE"/>
    <property type="match status" value="1"/>
</dbReference>
<comment type="function">
    <text evidence="3">Catalyzes the removal of a penultimate prolyl residue from the N-termini of peptides.</text>
</comment>
<dbReference type="Pfam" id="PF00557">
    <property type="entry name" value="Peptidase_M24"/>
    <property type="match status" value="1"/>
</dbReference>
<evidence type="ECO:0000256" key="11">
    <source>
        <dbReference type="ARBA" id="ARBA00023211"/>
    </source>
</evidence>
<keyword evidence="7" id="KW-0645">Protease</keyword>
<gene>
    <name evidence="16" type="ORF">PRZ48_002593</name>
</gene>
<evidence type="ECO:0000256" key="8">
    <source>
        <dbReference type="ARBA" id="ARBA00022723"/>
    </source>
</evidence>
<dbReference type="SUPFAM" id="SSF53092">
    <property type="entry name" value="Creatinase/prolidase N-terminal domain"/>
    <property type="match status" value="1"/>
</dbReference>
<dbReference type="EMBL" id="JAXOVC010000002">
    <property type="protein sequence ID" value="KAK4504632.1"/>
    <property type="molecule type" value="Genomic_DNA"/>
</dbReference>
<evidence type="ECO:0000256" key="7">
    <source>
        <dbReference type="ARBA" id="ARBA00022670"/>
    </source>
</evidence>
<dbReference type="SMART" id="SM01011">
    <property type="entry name" value="AMP_N"/>
    <property type="match status" value="1"/>
</dbReference>
<comment type="caution">
    <text evidence="16">The sequence shown here is derived from an EMBL/GenBank/DDBJ whole genome shotgun (WGS) entry which is preliminary data.</text>
</comment>
<evidence type="ECO:0000256" key="14">
    <source>
        <dbReference type="RuleBase" id="RU000590"/>
    </source>
</evidence>
<evidence type="ECO:0000313" key="16">
    <source>
        <dbReference type="EMBL" id="KAK4504632.1"/>
    </source>
</evidence>
<proteinExistence type="inferred from homology"/>
<keyword evidence="6" id="KW-0031">Aminopeptidase</keyword>
<evidence type="ECO:0000256" key="3">
    <source>
        <dbReference type="ARBA" id="ARBA00002443"/>
    </source>
</evidence>
<evidence type="ECO:0000256" key="1">
    <source>
        <dbReference type="ARBA" id="ARBA00001424"/>
    </source>
</evidence>
<keyword evidence="11" id="KW-0464">Manganese</keyword>
<dbReference type="InterPro" id="IPR029149">
    <property type="entry name" value="Creatin/AminoP/Spt16_N"/>
</dbReference>
<evidence type="ECO:0000259" key="15">
    <source>
        <dbReference type="SMART" id="SM01011"/>
    </source>
</evidence>
<dbReference type="InterPro" id="IPR036005">
    <property type="entry name" value="Creatinase/aminopeptidase-like"/>
</dbReference>
<organism evidence="16 17">
    <name type="scientific">Zasmidium cellare</name>
    <name type="common">Wine cellar mold</name>
    <name type="synonym">Racodium cellare</name>
    <dbReference type="NCBI Taxonomy" id="395010"/>
    <lineage>
        <taxon>Eukaryota</taxon>
        <taxon>Fungi</taxon>
        <taxon>Dikarya</taxon>
        <taxon>Ascomycota</taxon>
        <taxon>Pezizomycotina</taxon>
        <taxon>Dothideomycetes</taxon>
        <taxon>Dothideomycetidae</taxon>
        <taxon>Mycosphaerellales</taxon>
        <taxon>Mycosphaerellaceae</taxon>
        <taxon>Zasmidium</taxon>
    </lineage>
</organism>
<evidence type="ECO:0000256" key="13">
    <source>
        <dbReference type="ARBA" id="ARBA00032413"/>
    </source>
</evidence>
<dbReference type="Gene3D" id="3.90.230.10">
    <property type="entry name" value="Creatinase/methionine aminopeptidase superfamily"/>
    <property type="match status" value="1"/>
</dbReference>
<dbReference type="InterPro" id="IPR007865">
    <property type="entry name" value="Aminopep_P_N"/>
</dbReference>